<gene>
    <name evidence="2" type="ORF">DFR59_115100</name>
</gene>
<keyword evidence="3" id="KW-1185">Reference proteome</keyword>
<dbReference type="Pfam" id="PF12867">
    <property type="entry name" value="DinB_2"/>
    <property type="match status" value="1"/>
</dbReference>
<dbReference type="InterPro" id="IPR024775">
    <property type="entry name" value="DinB-like"/>
</dbReference>
<dbReference type="AlphaFoldDB" id="A0A370GB18"/>
<dbReference type="SUPFAM" id="SSF109854">
    <property type="entry name" value="DinB/YfiT-like putative metalloenzymes"/>
    <property type="match status" value="1"/>
</dbReference>
<evidence type="ECO:0000259" key="1">
    <source>
        <dbReference type="Pfam" id="PF12867"/>
    </source>
</evidence>
<protein>
    <submittedName>
        <fullName evidence="2">DinB family protein</fullName>
    </submittedName>
</protein>
<sequence>MNEEQLFSQMKMWRKWTVDFLGTIPEEMVDRIPLGHRNSIRWNAGHILVGWDHTMFPSVGEERKLPQSYHMMFPRGSKPEDWDRTPPTMETLIKLLEEQPTLVEQACSGRLDDRLQESFLHMNTVGDMLLFHMNHENLHMGTIKSMKQMMMI</sequence>
<organism evidence="2 3">
    <name type="scientific">Falsibacillus pallidus</name>
    <dbReference type="NCBI Taxonomy" id="493781"/>
    <lineage>
        <taxon>Bacteria</taxon>
        <taxon>Bacillati</taxon>
        <taxon>Bacillota</taxon>
        <taxon>Bacilli</taxon>
        <taxon>Bacillales</taxon>
        <taxon>Bacillaceae</taxon>
        <taxon>Falsibacillus</taxon>
    </lineage>
</organism>
<comment type="caution">
    <text evidence="2">The sequence shown here is derived from an EMBL/GenBank/DDBJ whole genome shotgun (WGS) entry which is preliminary data.</text>
</comment>
<evidence type="ECO:0000313" key="3">
    <source>
        <dbReference type="Proteomes" id="UP000255326"/>
    </source>
</evidence>
<dbReference type="OrthoDB" id="4295522at2"/>
<reference evidence="2 3" key="1">
    <citation type="submission" date="2018-07" db="EMBL/GenBank/DDBJ databases">
        <title>Genomic Encyclopedia of Type Strains, Phase IV (KMG-IV): sequencing the most valuable type-strain genomes for metagenomic binning, comparative biology and taxonomic classification.</title>
        <authorList>
            <person name="Goeker M."/>
        </authorList>
    </citation>
    <scope>NUCLEOTIDE SEQUENCE [LARGE SCALE GENOMIC DNA]</scope>
    <source>
        <strain evidence="2 3">DSM 25281</strain>
    </source>
</reference>
<proteinExistence type="predicted"/>
<feature type="domain" description="DinB-like" evidence="1">
    <location>
        <begin position="17"/>
        <end position="143"/>
    </location>
</feature>
<accession>A0A370GB18</accession>
<dbReference type="Proteomes" id="UP000255326">
    <property type="component" value="Unassembled WGS sequence"/>
</dbReference>
<name>A0A370GB18_9BACI</name>
<dbReference type="InterPro" id="IPR034660">
    <property type="entry name" value="DinB/YfiT-like"/>
</dbReference>
<evidence type="ECO:0000313" key="2">
    <source>
        <dbReference type="EMBL" id="RDI39193.1"/>
    </source>
</evidence>
<dbReference type="RefSeq" id="WP_114746797.1">
    <property type="nucleotide sequence ID" value="NZ_QQAY01000015.1"/>
</dbReference>
<dbReference type="EMBL" id="QQAY01000015">
    <property type="protein sequence ID" value="RDI39193.1"/>
    <property type="molecule type" value="Genomic_DNA"/>
</dbReference>
<dbReference type="Gene3D" id="1.20.120.450">
    <property type="entry name" value="dinb family like domain"/>
    <property type="match status" value="1"/>
</dbReference>